<dbReference type="EMBL" id="PYAS01000020">
    <property type="protein sequence ID" value="PSL22529.1"/>
    <property type="molecule type" value="Genomic_DNA"/>
</dbReference>
<evidence type="ECO:0000313" key="3">
    <source>
        <dbReference type="Proteomes" id="UP000241964"/>
    </source>
</evidence>
<evidence type="ECO:0000259" key="1">
    <source>
        <dbReference type="Pfam" id="PF08840"/>
    </source>
</evidence>
<dbReference type="Proteomes" id="UP000241964">
    <property type="component" value="Unassembled WGS sequence"/>
</dbReference>
<sequence>MKTLSIRFNNIAWDNAGTLMFPADFNESKKYPAVVTMHPIGSCKEQTAGNVYGKALAEAGFVVLNFDASFQGESGGAPRYIENPYQRVDDVRYAIDYLVTLPYVDENRIGILGVCGGGAYSLNIAMTERRIKAVVSITGVNFGRLLRDGFAGGAPLDVLDKVAGQRSFEAKGGDLLTINMLPESVEAGKAAGIKDIDVLEATDYYKTSRGHAPGGATSAVYSRLSTGMGWDAFHLCETLLTQPILVVIGDKPGGFGAYRDGYEVVRRAASIQKELLAIEGYSHYDLYDQSDPTGQALAKVIPFFQSNL</sequence>
<name>A0A2P8FLD3_9BACT</name>
<dbReference type="Pfam" id="PF08840">
    <property type="entry name" value="BAAT_C"/>
    <property type="match status" value="1"/>
</dbReference>
<dbReference type="Gene3D" id="1.10.10.800">
    <property type="match status" value="1"/>
</dbReference>
<dbReference type="PANTHER" id="PTHR47751:SF1">
    <property type="entry name" value="SUPERFAMILY HYDROLASE, PUTATIVE (AFU_ORTHOLOGUE AFUA_2G16580)-RELATED"/>
    <property type="match status" value="1"/>
</dbReference>
<evidence type="ECO:0000313" key="2">
    <source>
        <dbReference type="EMBL" id="PSL22529.1"/>
    </source>
</evidence>
<dbReference type="RefSeq" id="WP_106599184.1">
    <property type="nucleotide sequence ID" value="NZ_PYAS01000020.1"/>
</dbReference>
<gene>
    <name evidence="2" type="ORF">CLV60_12073</name>
</gene>
<organism evidence="2 3">
    <name type="scientific">Dyadobacter jiangsuensis</name>
    <dbReference type="NCBI Taxonomy" id="1591085"/>
    <lineage>
        <taxon>Bacteria</taxon>
        <taxon>Pseudomonadati</taxon>
        <taxon>Bacteroidota</taxon>
        <taxon>Cytophagia</taxon>
        <taxon>Cytophagales</taxon>
        <taxon>Spirosomataceae</taxon>
        <taxon>Dyadobacter</taxon>
    </lineage>
</organism>
<protein>
    <recommendedName>
        <fullName evidence="1">BAAT/Acyl-CoA thioester hydrolase C-terminal domain-containing protein</fullName>
    </recommendedName>
</protein>
<dbReference type="InterPro" id="IPR029058">
    <property type="entry name" value="AB_hydrolase_fold"/>
</dbReference>
<feature type="domain" description="BAAT/Acyl-CoA thioester hydrolase C-terminal" evidence="1">
    <location>
        <begin position="94"/>
        <end position="142"/>
    </location>
</feature>
<dbReference type="PANTHER" id="PTHR47751">
    <property type="entry name" value="SUPERFAMILY HYDROLASE, PUTATIVE (AFU_ORTHOLOGUE AFUA_2G16580)-RELATED"/>
    <property type="match status" value="1"/>
</dbReference>
<accession>A0A2P8FLD3</accession>
<dbReference type="Gene3D" id="3.40.50.1820">
    <property type="entry name" value="alpha/beta hydrolase"/>
    <property type="match status" value="1"/>
</dbReference>
<dbReference type="InterPro" id="IPR014940">
    <property type="entry name" value="BAAT_C"/>
</dbReference>
<dbReference type="InterPro" id="IPR051411">
    <property type="entry name" value="Polyketide_trans_af380"/>
</dbReference>
<proteinExistence type="predicted"/>
<dbReference type="OrthoDB" id="9805123at2"/>
<dbReference type="AlphaFoldDB" id="A0A2P8FLD3"/>
<reference evidence="2 3" key="1">
    <citation type="submission" date="2018-03" db="EMBL/GenBank/DDBJ databases">
        <title>Genomic Encyclopedia of Archaeal and Bacterial Type Strains, Phase II (KMG-II): from individual species to whole genera.</title>
        <authorList>
            <person name="Goeker M."/>
        </authorList>
    </citation>
    <scope>NUCLEOTIDE SEQUENCE [LARGE SCALE GENOMIC DNA]</scope>
    <source>
        <strain evidence="2 3">DSM 29057</strain>
    </source>
</reference>
<keyword evidence="3" id="KW-1185">Reference proteome</keyword>
<dbReference type="SUPFAM" id="SSF53474">
    <property type="entry name" value="alpha/beta-Hydrolases"/>
    <property type="match status" value="1"/>
</dbReference>
<comment type="caution">
    <text evidence="2">The sequence shown here is derived from an EMBL/GenBank/DDBJ whole genome shotgun (WGS) entry which is preliminary data.</text>
</comment>